<proteinExistence type="predicted"/>
<feature type="region of interest" description="Disordered" evidence="1">
    <location>
        <begin position="1"/>
        <end position="24"/>
    </location>
</feature>
<protein>
    <recommendedName>
        <fullName evidence="2">Zinc-ribbon domain-containing protein</fullName>
    </recommendedName>
</protein>
<organism evidence="3">
    <name type="scientific">marine sediment metagenome</name>
    <dbReference type="NCBI Taxonomy" id="412755"/>
    <lineage>
        <taxon>unclassified sequences</taxon>
        <taxon>metagenomes</taxon>
        <taxon>ecological metagenomes</taxon>
    </lineage>
</organism>
<sequence length="50" mass="5411">RKKAKTKAADSKVVKQPDQTQTAPPGNFCTQCGNNNDEGVKFCIKCGNQL</sequence>
<evidence type="ECO:0000259" key="2">
    <source>
        <dbReference type="Pfam" id="PF13240"/>
    </source>
</evidence>
<name>X1GG66_9ZZZZ</name>
<evidence type="ECO:0000313" key="3">
    <source>
        <dbReference type="EMBL" id="GAH31983.1"/>
    </source>
</evidence>
<accession>X1GG66</accession>
<dbReference type="InterPro" id="IPR026870">
    <property type="entry name" value="Zinc_ribbon_dom"/>
</dbReference>
<comment type="caution">
    <text evidence="3">The sequence shown here is derived from an EMBL/GenBank/DDBJ whole genome shotgun (WGS) entry which is preliminary data.</text>
</comment>
<dbReference type="AlphaFoldDB" id="X1GG66"/>
<dbReference type="EMBL" id="BARU01010302">
    <property type="protein sequence ID" value="GAH31983.1"/>
    <property type="molecule type" value="Genomic_DNA"/>
</dbReference>
<feature type="non-terminal residue" evidence="3">
    <location>
        <position position="1"/>
    </location>
</feature>
<feature type="domain" description="Zinc-ribbon" evidence="2">
    <location>
        <begin position="28"/>
        <end position="50"/>
    </location>
</feature>
<evidence type="ECO:0000256" key="1">
    <source>
        <dbReference type="SAM" id="MobiDB-lite"/>
    </source>
</evidence>
<gene>
    <name evidence="3" type="ORF">S03H2_19677</name>
</gene>
<dbReference type="Pfam" id="PF13240">
    <property type="entry name" value="Zn_Ribbon_1"/>
    <property type="match status" value="1"/>
</dbReference>
<reference evidence="3" key="1">
    <citation type="journal article" date="2014" name="Front. Microbiol.">
        <title>High frequency of phylogenetically diverse reductive dehalogenase-homologous genes in deep subseafloor sedimentary metagenomes.</title>
        <authorList>
            <person name="Kawai M."/>
            <person name="Futagami T."/>
            <person name="Toyoda A."/>
            <person name="Takaki Y."/>
            <person name="Nishi S."/>
            <person name="Hori S."/>
            <person name="Arai W."/>
            <person name="Tsubouchi T."/>
            <person name="Morono Y."/>
            <person name="Uchiyama I."/>
            <person name="Ito T."/>
            <person name="Fujiyama A."/>
            <person name="Inagaki F."/>
            <person name="Takami H."/>
        </authorList>
    </citation>
    <scope>NUCLEOTIDE SEQUENCE</scope>
    <source>
        <strain evidence="3">Expedition CK06-06</strain>
    </source>
</reference>